<dbReference type="SUPFAM" id="SSF56436">
    <property type="entry name" value="C-type lectin-like"/>
    <property type="match status" value="1"/>
</dbReference>
<accession>U5N8T8</accession>
<keyword evidence="4" id="KW-1185">Reference proteome</keyword>
<evidence type="ECO:0000256" key="1">
    <source>
        <dbReference type="SAM" id="SignalP"/>
    </source>
</evidence>
<evidence type="ECO:0000313" key="3">
    <source>
        <dbReference type="EMBL" id="AGX87735.1"/>
    </source>
</evidence>
<dbReference type="Gene3D" id="3.90.1580.10">
    <property type="entry name" value="paralog of FGE (formylglycine-generating enzyme)"/>
    <property type="match status" value="1"/>
</dbReference>
<dbReference type="STRING" id="946483.Cenrod_1650"/>
<dbReference type="KEGG" id="cbx:Cenrod_1650"/>
<dbReference type="AlphaFoldDB" id="U5N8T8"/>
<dbReference type="PATRIC" id="fig|946483.4.peg.1668"/>
<dbReference type="Pfam" id="PF03781">
    <property type="entry name" value="FGE-sulfatase"/>
    <property type="match status" value="1"/>
</dbReference>
<sequence length="290" mass="31752">MHYLIIRAGLMMVSAMLVTTIQAGERTNKYGITMVDIPAGSFVMGSCKLTQAQVEDNKKRAFLGQAPIGVDCLAGSPDSDAGDSETPQHRVSIRAFQMGKTEVTLGQFKRFIAATGRHDLVNDDFMKYNAYGADAPVVQVSWNDAQNFIEWLNKTDGGGWRLPSESEWEYACRAGGRHTYCGGDNPEAVGWFGGNSGGRQHAVAGKQPNAWGLYDMSGNVYEWVQDCWHDSYNGAPANGSAWMSGQCELRVLRGGSWLDNPDSLRAAIRNGDRPVNRNYIAGFRLARTAP</sequence>
<evidence type="ECO:0000313" key="4">
    <source>
        <dbReference type="Proteomes" id="UP000017184"/>
    </source>
</evidence>
<dbReference type="eggNOG" id="COG1262">
    <property type="taxonomic scope" value="Bacteria"/>
</dbReference>
<feature type="signal peptide" evidence="1">
    <location>
        <begin position="1"/>
        <end position="23"/>
    </location>
</feature>
<feature type="chain" id="PRO_5004662819" description="Sulfatase-modifying factor enzyme-like domain-containing protein" evidence="1">
    <location>
        <begin position="24"/>
        <end position="290"/>
    </location>
</feature>
<evidence type="ECO:0000259" key="2">
    <source>
        <dbReference type="Pfam" id="PF03781"/>
    </source>
</evidence>
<proteinExistence type="predicted"/>
<dbReference type="InterPro" id="IPR051043">
    <property type="entry name" value="Sulfatase_Mod_Factor_Kinase"/>
</dbReference>
<dbReference type="PANTHER" id="PTHR23150:SF35">
    <property type="entry name" value="BLL6746 PROTEIN"/>
    <property type="match status" value="1"/>
</dbReference>
<gene>
    <name evidence="3" type="ORF">Cenrod_1650</name>
</gene>
<keyword evidence="1" id="KW-0732">Signal</keyword>
<dbReference type="EMBL" id="CP004885">
    <property type="protein sequence ID" value="AGX87735.1"/>
    <property type="molecule type" value="Genomic_DNA"/>
</dbReference>
<dbReference type="Proteomes" id="UP000017184">
    <property type="component" value="Chromosome"/>
</dbReference>
<dbReference type="InterPro" id="IPR016187">
    <property type="entry name" value="CTDL_fold"/>
</dbReference>
<dbReference type="GO" id="GO:0120147">
    <property type="term" value="F:formylglycine-generating oxidase activity"/>
    <property type="evidence" value="ECO:0007669"/>
    <property type="project" value="TreeGrafter"/>
</dbReference>
<dbReference type="HOGENOM" id="CLU_012431_2_1_4"/>
<feature type="domain" description="Sulfatase-modifying factor enzyme-like" evidence="2">
    <location>
        <begin position="33"/>
        <end position="287"/>
    </location>
</feature>
<name>U5N8T8_9BURK</name>
<protein>
    <recommendedName>
        <fullName evidence="2">Sulfatase-modifying factor enzyme-like domain-containing protein</fullName>
    </recommendedName>
</protein>
<dbReference type="PANTHER" id="PTHR23150">
    <property type="entry name" value="SULFATASE MODIFYING FACTOR 1, 2"/>
    <property type="match status" value="1"/>
</dbReference>
<dbReference type="InterPro" id="IPR042095">
    <property type="entry name" value="SUMF_sf"/>
</dbReference>
<dbReference type="InterPro" id="IPR005532">
    <property type="entry name" value="SUMF_dom"/>
</dbReference>
<dbReference type="RefSeq" id="WP_022773722.1">
    <property type="nucleotide sequence ID" value="NC_022576.1"/>
</dbReference>
<organism evidence="3 4">
    <name type="scientific">Candidatus Symbiobacter mobilis CR</name>
    <dbReference type="NCBI Taxonomy" id="946483"/>
    <lineage>
        <taxon>Bacteria</taxon>
        <taxon>Pseudomonadati</taxon>
        <taxon>Pseudomonadota</taxon>
        <taxon>Betaproteobacteria</taxon>
        <taxon>Burkholderiales</taxon>
        <taxon>Comamonadaceae</taxon>
    </lineage>
</organism>
<reference evidence="3 4" key="1">
    <citation type="journal article" date="2013" name="Genome Biol.">
        <title>Genomic analysis reveals key aspects of prokaryotic symbiosis in the phototrophic consortium "Chlorochromatium aggregatum".</title>
        <authorList>
            <person name="Liu Z."/>
            <person name="Muller J."/>
            <person name="Li T."/>
            <person name="Alvey R.M."/>
            <person name="Vogl K."/>
            <person name="Frigaard N.U."/>
            <person name="Rockwell N.C."/>
            <person name="Boyd E.S."/>
            <person name="Tomsho L.P."/>
            <person name="Schuster S.C."/>
            <person name="Henke P."/>
            <person name="Rohde M."/>
            <person name="Overmann J."/>
            <person name="Bryant D.A."/>
        </authorList>
    </citation>
    <scope>NUCLEOTIDE SEQUENCE [LARGE SCALE GENOMIC DNA]</scope>
    <source>
        <strain evidence="3">CR</strain>
    </source>
</reference>